<evidence type="ECO:0000256" key="5">
    <source>
        <dbReference type="ARBA" id="ARBA00023136"/>
    </source>
</evidence>
<keyword evidence="5 6" id="KW-0472">Membrane</keyword>
<name>A0A1M3L3P8_9BACT</name>
<evidence type="ECO:0000256" key="6">
    <source>
        <dbReference type="SAM" id="Phobius"/>
    </source>
</evidence>
<dbReference type="STRING" id="1895771.BGO89_08355"/>
<feature type="transmembrane region" description="Helical" evidence="6">
    <location>
        <begin position="183"/>
        <end position="208"/>
    </location>
</feature>
<organism evidence="7 8">
    <name type="scientific">Candidatus Kapaibacterium thiocyanatum</name>
    <dbReference type="NCBI Taxonomy" id="1895771"/>
    <lineage>
        <taxon>Bacteria</taxon>
        <taxon>Pseudomonadati</taxon>
        <taxon>Candidatus Kapaibacteriota</taxon>
        <taxon>Candidatus Kapaibacteriia</taxon>
        <taxon>Candidatus Kapaibacteriales</taxon>
        <taxon>Candidatus Kapaibacteriaceae</taxon>
        <taxon>Candidatus Kapaibacterium</taxon>
    </lineage>
</organism>
<keyword evidence="3 6" id="KW-0812">Transmembrane</keyword>
<evidence type="ECO:0000313" key="7">
    <source>
        <dbReference type="EMBL" id="OJX59992.1"/>
    </source>
</evidence>
<dbReference type="InterPro" id="IPR017039">
    <property type="entry name" value="Virul_fac_BrkB"/>
</dbReference>
<gene>
    <name evidence="7" type="ORF">BGO89_08355</name>
</gene>
<feature type="transmembrane region" description="Helical" evidence="6">
    <location>
        <begin position="39"/>
        <end position="62"/>
    </location>
</feature>
<sequence length="295" mass="33027">MTNPIPPRIRAWLHEAWSTIYEFGEITDRRHIFLLASGIAYNQLLCLIPLVLLVISIISGFIDEQATKESVRNFLVGIMPNVKTTDAISAVLLELGTVFSYSTIAGWIAGVALLWTASALFSSMRTGLNAIFHIPTPKFFVLYRLKDMLLTIITAILVMVTTLVTPLVSLIGNYGTSMLPDSLSGVVSGITAQIISMATAILLFFVLYRFMPNKKLPWPIILISTLSAFVLWEVARAFFSWYMNTATNFSRFYGGYVAFASLALWLYYLSLVFLISAEIGQFVYIKRTQHRPPDV</sequence>
<evidence type="ECO:0000256" key="2">
    <source>
        <dbReference type="ARBA" id="ARBA00022475"/>
    </source>
</evidence>
<feature type="transmembrane region" description="Helical" evidence="6">
    <location>
        <begin position="255"/>
        <end position="277"/>
    </location>
</feature>
<dbReference type="NCBIfam" id="TIGR00765">
    <property type="entry name" value="yihY_not_rbn"/>
    <property type="match status" value="1"/>
</dbReference>
<dbReference type="Proteomes" id="UP000184233">
    <property type="component" value="Unassembled WGS sequence"/>
</dbReference>
<dbReference type="PIRSF" id="PIRSF035875">
    <property type="entry name" value="RNase_BN"/>
    <property type="match status" value="1"/>
</dbReference>
<comment type="subcellular location">
    <subcellularLocation>
        <location evidence="1">Cell membrane</location>
        <topology evidence="1">Multi-pass membrane protein</topology>
    </subcellularLocation>
</comment>
<evidence type="ECO:0000256" key="3">
    <source>
        <dbReference type="ARBA" id="ARBA00022692"/>
    </source>
</evidence>
<reference evidence="7 8" key="1">
    <citation type="submission" date="2016-09" db="EMBL/GenBank/DDBJ databases">
        <title>Genome-resolved meta-omics ties microbial dynamics to process performance in biotechnology for thiocyanate degradation.</title>
        <authorList>
            <person name="Kantor R.S."/>
            <person name="Huddy R.J."/>
            <person name="Iyer R."/>
            <person name="Thomas B.C."/>
            <person name="Brown C.T."/>
            <person name="Anantharaman K."/>
            <person name="Tringe S."/>
            <person name="Hettich R.L."/>
            <person name="Harrison S.T."/>
            <person name="Banfield J.F."/>
        </authorList>
    </citation>
    <scope>NUCLEOTIDE SEQUENCE [LARGE SCALE GENOMIC DNA]</scope>
    <source>
        <strain evidence="7">59-99</strain>
    </source>
</reference>
<accession>A0A1M3L3P8</accession>
<evidence type="ECO:0000256" key="4">
    <source>
        <dbReference type="ARBA" id="ARBA00022989"/>
    </source>
</evidence>
<feature type="transmembrane region" description="Helical" evidence="6">
    <location>
        <begin position="220"/>
        <end position="243"/>
    </location>
</feature>
<proteinExistence type="predicted"/>
<dbReference type="PANTHER" id="PTHR30213">
    <property type="entry name" value="INNER MEMBRANE PROTEIN YHJD"/>
    <property type="match status" value="1"/>
</dbReference>
<evidence type="ECO:0000313" key="8">
    <source>
        <dbReference type="Proteomes" id="UP000184233"/>
    </source>
</evidence>
<feature type="transmembrane region" description="Helical" evidence="6">
    <location>
        <begin position="148"/>
        <end position="171"/>
    </location>
</feature>
<dbReference type="PANTHER" id="PTHR30213:SF0">
    <property type="entry name" value="UPF0761 MEMBRANE PROTEIN YIHY"/>
    <property type="match status" value="1"/>
</dbReference>
<evidence type="ECO:0000256" key="1">
    <source>
        <dbReference type="ARBA" id="ARBA00004651"/>
    </source>
</evidence>
<comment type="caution">
    <text evidence="7">The sequence shown here is derived from an EMBL/GenBank/DDBJ whole genome shotgun (WGS) entry which is preliminary data.</text>
</comment>
<keyword evidence="2" id="KW-1003">Cell membrane</keyword>
<protein>
    <submittedName>
        <fullName evidence="7">Uncharacterized protein</fullName>
    </submittedName>
</protein>
<feature type="transmembrane region" description="Helical" evidence="6">
    <location>
        <begin position="98"/>
        <end position="121"/>
    </location>
</feature>
<dbReference type="Pfam" id="PF03631">
    <property type="entry name" value="Virul_fac_BrkB"/>
    <property type="match status" value="1"/>
</dbReference>
<dbReference type="AlphaFoldDB" id="A0A1M3L3P8"/>
<dbReference type="GO" id="GO:0005886">
    <property type="term" value="C:plasma membrane"/>
    <property type="evidence" value="ECO:0007669"/>
    <property type="project" value="UniProtKB-SubCell"/>
</dbReference>
<keyword evidence="4 6" id="KW-1133">Transmembrane helix</keyword>
<dbReference type="EMBL" id="MKVH01000008">
    <property type="protein sequence ID" value="OJX59992.1"/>
    <property type="molecule type" value="Genomic_DNA"/>
</dbReference>